<accession>A0A133S6N1</accession>
<evidence type="ECO:0000256" key="6">
    <source>
        <dbReference type="ARBA" id="ARBA00023002"/>
    </source>
</evidence>
<dbReference type="InterPro" id="IPR023940">
    <property type="entry name" value="DHDPR_bac"/>
</dbReference>
<name>A0A133S6N1_9FIRM</name>
<organism evidence="16">
    <name type="scientific">Veillonella atypica</name>
    <dbReference type="NCBI Taxonomy" id="39777"/>
    <lineage>
        <taxon>Bacteria</taxon>
        <taxon>Bacillati</taxon>
        <taxon>Bacillota</taxon>
        <taxon>Negativicutes</taxon>
        <taxon>Veillonellales</taxon>
        <taxon>Veillonellaceae</taxon>
        <taxon>Veillonella</taxon>
    </lineage>
</organism>
<dbReference type="PROSITE" id="PS01298">
    <property type="entry name" value="DAPB"/>
    <property type="match status" value="1"/>
</dbReference>
<sequence>MPPLAFLEVNMIRVMVNGAGGKMGREVVKAVHADSELTMIGGIDPSKAGQDVGTVAGIEPLHITMAETIDEVLSDNKPDVIVDFTNPAVIFENAKKILSAGVHIVIGTTGLTEEQRNELNEIGLKHNANCLVAPNFSLGAVMMMKVAAELAPYFPDVEIIELHHNHKYDAPSGTSILTAKLINDAKEAANVTGSEDLTRESLPGARGAKVDNVTIHSVRLPGYVAHQQVLFGGYDETLTIRHDSLSRLSFMPGVVLACKKISSKPGLIYGLEHYL</sequence>
<evidence type="ECO:0000256" key="1">
    <source>
        <dbReference type="ARBA" id="ARBA00006642"/>
    </source>
</evidence>
<dbReference type="GO" id="GO:0005829">
    <property type="term" value="C:cytosol"/>
    <property type="evidence" value="ECO:0007669"/>
    <property type="project" value="TreeGrafter"/>
</dbReference>
<dbReference type="Proteomes" id="UP000070226">
    <property type="component" value="Unassembled WGS sequence"/>
</dbReference>
<dbReference type="EMBL" id="LRQT01000006">
    <property type="protein sequence ID" value="KXA65333.1"/>
    <property type="molecule type" value="Genomic_DNA"/>
</dbReference>
<comment type="caution">
    <text evidence="16">The sequence shown here is derived from an EMBL/GenBank/DDBJ whole genome shotgun (WGS) entry which is preliminary data.</text>
</comment>
<dbReference type="GO" id="GO:0016726">
    <property type="term" value="F:oxidoreductase activity, acting on CH or CH2 groups, NAD or NADP as acceptor"/>
    <property type="evidence" value="ECO:0007669"/>
    <property type="project" value="UniProtKB-UniRule"/>
</dbReference>
<dbReference type="Gene3D" id="3.40.50.720">
    <property type="entry name" value="NAD(P)-binding Rossmann-like Domain"/>
    <property type="match status" value="1"/>
</dbReference>
<evidence type="ECO:0000256" key="8">
    <source>
        <dbReference type="ARBA" id="ARBA00023154"/>
    </source>
</evidence>
<evidence type="ECO:0000256" key="13">
    <source>
        <dbReference type="HAMAP-Rule" id="MF_00102"/>
    </source>
</evidence>
<dbReference type="PANTHER" id="PTHR20836">
    <property type="entry name" value="DIHYDRODIPICOLINATE REDUCTASE"/>
    <property type="match status" value="1"/>
</dbReference>
<dbReference type="InterPro" id="IPR022663">
    <property type="entry name" value="DapB_C"/>
</dbReference>
<comment type="pathway">
    <text evidence="9 13">Amino-acid biosynthesis; L-lysine biosynthesis via DAP pathway; (S)-tetrahydrodipicolinate from L-aspartate: step 4/4.</text>
</comment>
<comment type="catalytic activity">
    <reaction evidence="12 13">
        <text>(S)-2,3,4,5-tetrahydrodipicolinate + NAD(+) + H2O = (2S,4S)-4-hydroxy-2,3,4,5-tetrahydrodipicolinate + NADH + H(+)</text>
        <dbReference type="Rhea" id="RHEA:35323"/>
        <dbReference type="ChEBI" id="CHEBI:15377"/>
        <dbReference type="ChEBI" id="CHEBI:15378"/>
        <dbReference type="ChEBI" id="CHEBI:16845"/>
        <dbReference type="ChEBI" id="CHEBI:57540"/>
        <dbReference type="ChEBI" id="CHEBI:57945"/>
        <dbReference type="ChEBI" id="CHEBI:67139"/>
        <dbReference type="EC" id="1.17.1.8"/>
    </reaction>
</comment>
<feature type="domain" description="Dihydrodipicolinate reductase N-terminal" evidence="14">
    <location>
        <begin position="12"/>
        <end position="136"/>
    </location>
</feature>
<evidence type="ECO:0000256" key="5">
    <source>
        <dbReference type="ARBA" id="ARBA00022915"/>
    </source>
</evidence>
<dbReference type="SUPFAM" id="SSF51735">
    <property type="entry name" value="NAD(P)-binding Rossmann-fold domains"/>
    <property type="match status" value="1"/>
</dbReference>
<dbReference type="GO" id="GO:0008839">
    <property type="term" value="F:4-hydroxy-tetrahydrodipicolinate reductase"/>
    <property type="evidence" value="ECO:0007669"/>
    <property type="project" value="UniProtKB-UniRule"/>
</dbReference>
<keyword evidence="6 13" id="KW-0560">Oxidoreductase</keyword>
<keyword evidence="5 13" id="KW-0220">Diaminopimelate biosynthesis</keyword>
<keyword evidence="3 13" id="KW-0028">Amino-acid biosynthesis</keyword>
<dbReference type="PIRSF" id="PIRSF000161">
    <property type="entry name" value="DHPR"/>
    <property type="match status" value="1"/>
</dbReference>
<evidence type="ECO:0000256" key="4">
    <source>
        <dbReference type="ARBA" id="ARBA00022857"/>
    </source>
</evidence>
<evidence type="ECO:0000256" key="9">
    <source>
        <dbReference type="ARBA" id="ARBA00037922"/>
    </source>
</evidence>
<comment type="caution">
    <text evidence="13">Was originally thought to be a dihydrodipicolinate reductase (DHDPR), catalyzing the conversion of dihydrodipicolinate to tetrahydrodipicolinate. However, it was shown in E.coli that the substrate of the enzymatic reaction is not dihydrodipicolinate (DHDP) but in fact (2S,4S)-4-hydroxy-2,3,4,5-tetrahydrodipicolinic acid (HTPA), the product released by the DapA-catalyzed reaction.</text>
</comment>
<dbReference type="SUPFAM" id="SSF55347">
    <property type="entry name" value="Glyceraldehyde-3-phosphate dehydrogenase-like, C-terminal domain"/>
    <property type="match status" value="1"/>
</dbReference>
<comment type="subcellular location">
    <subcellularLocation>
        <location evidence="13">Cytoplasm</location>
    </subcellularLocation>
</comment>
<comment type="function">
    <text evidence="13">Catalyzes the conversion of 4-hydroxy-tetrahydrodipicolinate (HTPA) to tetrahydrodipicolinate.</text>
</comment>
<feature type="binding site" evidence="13">
    <location>
        <position position="164"/>
    </location>
    <ligand>
        <name>(S)-2,3,4,5-tetrahydrodipicolinate</name>
        <dbReference type="ChEBI" id="CHEBI:16845"/>
    </ligand>
</feature>
<feature type="binding site" evidence="13">
    <location>
        <begin position="18"/>
        <end position="23"/>
    </location>
    <ligand>
        <name>NAD(+)</name>
        <dbReference type="ChEBI" id="CHEBI:57540"/>
    </ligand>
</feature>
<dbReference type="CDD" id="cd02274">
    <property type="entry name" value="DHDPR_N"/>
    <property type="match status" value="1"/>
</dbReference>
<dbReference type="InterPro" id="IPR022664">
    <property type="entry name" value="DapB_N_CS"/>
</dbReference>
<evidence type="ECO:0000256" key="3">
    <source>
        <dbReference type="ARBA" id="ARBA00022605"/>
    </source>
</evidence>
<evidence type="ECO:0000259" key="14">
    <source>
        <dbReference type="Pfam" id="PF01113"/>
    </source>
</evidence>
<comment type="caution">
    <text evidence="13">Lacks conserved residue(s) required for the propagation of feature annotation.</text>
</comment>
<reference evidence="16 17" key="1">
    <citation type="submission" date="2016-01" db="EMBL/GenBank/DDBJ databases">
        <authorList>
            <person name="Oliw E.H."/>
        </authorList>
    </citation>
    <scope>NUCLEOTIDE SEQUENCE [LARGE SCALE GENOMIC DNA]</scope>
    <source>
        <strain evidence="16 17">CMW7756B</strain>
    </source>
</reference>
<keyword evidence="7 13" id="KW-0520">NAD</keyword>
<gene>
    <name evidence="13" type="primary">dapB</name>
    <name evidence="16" type="ORF">HMPREF3233_00334</name>
</gene>
<feature type="binding site" evidence="13">
    <location>
        <begin position="107"/>
        <end position="109"/>
    </location>
    <ligand>
        <name>NAD(+)</name>
        <dbReference type="ChEBI" id="CHEBI:57540"/>
    </ligand>
</feature>
<protein>
    <recommendedName>
        <fullName evidence="10 13">4-hydroxy-tetrahydrodipicolinate reductase</fullName>
        <shortName evidence="13">HTPA reductase</shortName>
        <ecNumber evidence="10 13">1.17.1.8</ecNumber>
    </recommendedName>
</protein>
<dbReference type="NCBIfam" id="TIGR00036">
    <property type="entry name" value="dapB"/>
    <property type="match status" value="1"/>
</dbReference>
<feature type="binding site" evidence="13">
    <location>
        <begin position="173"/>
        <end position="174"/>
    </location>
    <ligand>
        <name>(S)-2,3,4,5-tetrahydrodipicolinate</name>
        <dbReference type="ChEBI" id="CHEBI:16845"/>
    </ligand>
</feature>
<dbReference type="FunFam" id="3.30.360.10:FF:000009">
    <property type="entry name" value="4-hydroxy-tetrahydrodipicolinate reductase"/>
    <property type="match status" value="1"/>
</dbReference>
<dbReference type="Pfam" id="PF05173">
    <property type="entry name" value="DapB_C"/>
    <property type="match status" value="1"/>
</dbReference>
<evidence type="ECO:0000313" key="17">
    <source>
        <dbReference type="Proteomes" id="UP000070226"/>
    </source>
</evidence>
<evidence type="ECO:0000256" key="2">
    <source>
        <dbReference type="ARBA" id="ARBA00022490"/>
    </source>
</evidence>
<feature type="active site" description="Proton donor/acceptor" evidence="13">
    <location>
        <position position="163"/>
    </location>
</feature>
<dbReference type="GO" id="GO:0051287">
    <property type="term" value="F:NAD binding"/>
    <property type="evidence" value="ECO:0007669"/>
    <property type="project" value="UniProtKB-UniRule"/>
</dbReference>
<keyword evidence="4 13" id="KW-0521">NADP</keyword>
<dbReference type="GO" id="GO:0050661">
    <property type="term" value="F:NADP binding"/>
    <property type="evidence" value="ECO:0007669"/>
    <property type="project" value="UniProtKB-UniRule"/>
</dbReference>
<evidence type="ECO:0000256" key="7">
    <source>
        <dbReference type="ARBA" id="ARBA00023027"/>
    </source>
</evidence>
<dbReference type="Pfam" id="PF01113">
    <property type="entry name" value="DapB_N"/>
    <property type="match status" value="1"/>
</dbReference>
<dbReference type="GO" id="GO:0009089">
    <property type="term" value="P:lysine biosynthetic process via diaminopimelate"/>
    <property type="evidence" value="ECO:0007669"/>
    <property type="project" value="UniProtKB-UniRule"/>
</dbReference>
<proteinExistence type="inferred from homology"/>
<keyword evidence="8 13" id="KW-0457">Lysine biosynthesis</keyword>
<evidence type="ECO:0000313" key="16">
    <source>
        <dbReference type="EMBL" id="KXA65333.1"/>
    </source>
</evidence>
<evidence type="ECO:0000256" key="12">
    <source>
        <dbReference type="ARBA" id="ARBA00049396"/>
    </source>
</evidence>
<dbReference type="UniPathway" id="UPA00034">
    <property type="reaction ID" value="UER00018"/>
</dbReference>
<comment type="similarity">
    <text evidence="1 13">Belongs to the DapB family.</text>
</comment>
<dbReference type="PATRIC" id="fig|39777.7.peg.325"/>
<dbReference type="HAMAP" id="MF_00102">
    <property type="entry name" value="DapB"/>
    <property type="match status" value="1"/>
</dbReference>
<evidence type="ECO:0000259" key="15">
    <source>
        <dbReference type="Pfam" id="PF05173"/>
    </source>
</evidence>
<dbReference type="Gene3D" id="3.30.360.10">
    <property type="entry name" value="Dihydrodipicolinate Reductase, domain 2"/>
    <property type="match status" value="1"/>
</dbReference>
<dbReference type="InterPro" id="IPR000846">
    <property type="entry name" value="DapB_N"/>
</dbReference>
<evidence type="ECO:0000256" key="11">
    <source>
        <dbReference type="ARBA" id="ARBA00049080"/>
    </source>
</evidence>
<dbReference type="AlphaFoldDB" id="A0A133S6N1"/>
<feature type="binding site" evidence="13">
    <location>
        <begin position="133"/>
        <end position="136"/>
    </location>
    <ligand>
        <name>NAD(+)</name>
        <dbReference type="ChEBI" id="CHEBI:57540"/>
    </ligand>
</feature>
<feature type="active site" description="Proton donor" evidence="13">
    <location>
        <position position="167"/>
    </location>
</feature>
<evidence type="ECO:0000256" key="10">
    <source>
        <dbReference type="ARBA" id="ARBA00038983"/>
    </source>
</evidence>
<feature type="domain" description="Dihydrodipicolinate reductase C-terminal" evidence="15">
    <location>
        <begin position="139"/>
        <end position="275"/>
    </location>
</feature>
<comment type="subunit">
    <text evidence="13">Homotetramer.</text>
</comment>
<comment type="catalytic activity">
    <reaction evidence="11 13">
        <text>(S)-2,3,4,5-tetrahydrodipicolinate + NADP(+) + H2O = (2S,4S)-4-hydroxy-2,3,4,5-tetrahydrodipicolinate + NADPH + H(+)</text>
        <dbReference type="Rhea" id="RHEA:35331"/>
        <dbReference type="ChEBI" id="CHEBI:15377"/>
        <dbReference type="ChEBI" id="CHEBI:15378"/>
        <dbReference type="ChEBI" id="CHEBI:16845"/>
        <dbReference type="ChEBI" id="CHEBI:57783"/>
        <dbReference type="ChEBI" id="CHEBI:58349"/>
        <dbReference type="ChEBI" id="CHEBI:67139"/>
        <dbReference type="EC" id="1.17.1.8"/>
    </reaction>
</comment>
<dbReference type="InterPro" id="IPR036291">
    <property type="entry name" value="NAD(P)-bd_dom_sf"/>
</dbReference>
<dbReference type="PANTHER" id="PTHR20836:SF0">
    <property type="entry name" value="4-HYDROXY-TETRAHYDRODIPICOLINATE REDUCTASE 1, CHLOROPLASTIC-RELATED"/>
    <property type="match status" value="1"/>
</dbReference>
<keyword evidence="2 13" id="KW-0963">Cytoplasm</keyword>
<feature type="binding site" evidence="13">
    <location>
        <position position="47"/>
    </location>
    <ligand>
        <name>NADP(+)</name>
        <dbReference type="ChEBI" id="CHEBI:58349"/>
    </ligand>
</feature>
<dbReference type="EC" id="1.17.1.8" evidence="10 13"/>
<dbReference type="GO" id="GO:0019877">
    <property type="term" value="P:diaminopimelate biosynthetic process"/>
    <property type="evidence" value="ECO:0007669"/>
    <property type="project" value="UniProtKB-UniRule"/>
</dbReference>
<dbReference type="STRING" id="39777.B7L28_04505"/>